<dbReference type="RefSeq" id="WP_245694484.1">
    <property type="nucleotide sequence ID" value="NZ_FNFM01000011.1"/>
</dbReference>
<reference evidence="4" key="1">
    <citation type="submission" date="2016-10" db="EMBL/GenBank/DDBJ databases">
        <authorList>
            <person name="Varghese N."/>
            <person name="Submissions S."/>
        </authorList>
    </citation>
    <scope>NUCLEOTIDE SEQUENCE [LARGE SCALE GENOMIC DNA]</scope>
    <source>
        <strain evidence="4">DSM 45460</strain>
    </source>
</reference>
<keyword evidence="4" id="KW-1185">Reference proteome</keyword>
<sequence>MSGQSERAEGKRVGEGGAASARPRSRLAGLLRTASAGSLFEPETRGLPSVVGTGDVCFDIGAAYGMYSFSLAALVGEQGAVHSFEPQRKPHRILTGLQWLVHLPQLRTTRAALGSRSEPRGLVVPRRFGFPVHGHAHIDERGLTPAEHDEVRQVRTHPVEVLSVDQVRRSRGLDRVDFLKIDVEGYEPFVLEGAERTLADCEPTLLLEIEQRHLTRYGCEADELTRWLREMGYGMYVWHAERWMPVERVTTRKRNYLFTTRRGV</sequence>
<dbReference type="InterPro" id="IPR006342">
    <property type="entry name" value="FkbM_mtfrase"/>
</dbReference>
<evidence type="ECO:0000313" key="4">
    <source>
        <dbReference type="Proteomes" id="UP000199213"/>
    </source>
</evidence>
<protein>
    <submittedName>
        <fullName evidence="3">Methyltransferase, FkbM family</fullName>
    </submittedName>
</protein>
<evidence type="ECO:0000313" key="3">
    <source>
        <dbReference type="EMBL" id="SDK70751.1"/>
    </source>
</evidence>
<dbReference type="Proteomes" id="UP000199213">
    <property type="component" value="Unassembled WGS sequence"/>
</dbReference>
<dbReference type="SUPFAM" id="SSF53335">
    <property type="entry name" value="S-adenosyl-L-methionine-dependent methyltransferases"/>
    <property type="match status" value="1"/>
</dbReference>
<dbReference type="NCBIfam" id="TIGR01444">
    <property type="entry name" value="fkbM_fam"/>
    <property type="match status" value="1"/>
</dbReference>
<dbReference type="PANTHER" id="PTHR34203:SF15">
    <property type="entry name" value="SLL1173 PROTEIN"/>
    <property type="match status" value="1"/>
</dbReference>
<evidence type="ECO:0000256" key="1">
    <source>
        <dbReference type="SAM" id="MobiDB-lite"/>
    </source>
</evidence>
<dbReference type="PANTHER" id="PTHR34203">
    <property type="entry name" value="METHYLTRANSFERASE, FKBM FAMILY PROTEIN"/>
    <property type="match status" value="1"/>
</dbReference>
<dbReference type="InterPro" id="IPR029063">
    <property type="entry name" value="SAM-dependent_MTases_sf"/>
</dbReference>
<feature type="domain" description="Methyltransferase FkbM" evidence="2">
    <location>
        <begin position="59"/>
        <end position="233"/>
    </location>
</feature>
<proteinExistence type="predicted"/>
<feature type="region of interest" description="Disordered" evidence="1">
    <location>
        <begin position="1"/>
        <end position="24"/>
    </location>
</feature>
<dbReference type="Pfam" id="PF05050">
    <property type="entry name" value="Methyltransf_21"/>
    <property type="match status" value="1"/>
</dbReference>
<dbReference type="GO" id="GO:0032259">
    <property type="term" value="P:methylation"/>
    <property type="evidence" value="ECO:0007669"/>
    <property type="project" value="UniProtKB-KW"/>
</dbReference>
<dbReference type="AlphaFoldDB" id="A0A1G9E3P4"/>
<gene>
    <name evidence="3" type="ORF">SAMN04487820_111105</name>
</gene>
<dbReference type="Gene3D" id="3.40.50.150">
    <property type="entry name" value="Vaccinia Virus protein VP39"/>
    <property type="match status" value="1"/>
</dbReference>
<dbReference type="InterPro" id="IPR052514">
    <property type="entry name" value="SAM-dependent_MTase"/>
</dbReference>
<organism evidence="3 4">
    <name type="scientific">Actinopolyspora mzabensis</name>
    <dbReference type="NCBI Taxonomy" id="995066"/>
    <lineage>
        <taxon>Bacteria</taxon>
        <taxon>Bacillati</taxon>
        <taxon>Actinomycetota</taxon>
        <taxon>Actinomycetes</taxon>
        <taxon>Actinopolysporales</taxon>
        <taxon>Actinopolysporaceae</taxon>
        <taxon>Actinopolyspora</taxon>
    </lineage>
</organism>
<accession>A0A1G9E3P4</accession>
<evidence type="ECO:0000259" key="2">
    <source>
        <dbReference type="Pfam" id="PF05050"/>
    </source>
</evidence>
<name>A0A1G9E3P4_ACTMZ</name>
<keyword evidence="3" id="KW-0489">Methyltransferase</keyword>
<dbReference type="GO" id="GO:0008168">
    <property type="term" value="F:methyltransferase activity"/>
    <property type="evidence" value="ECO:0007669"/>
    <property type="project" value="UniProtKB-KW"/>
</dbReference>
<feature type="compositionally biased region" description="Basic and acidic residues" evidence="1">
    <location>
        <begin position="1"/>
        <end position="14"/>
    </location>
</feature>
<keyword evidence="3" id="KW-0808">Transferase</keyword>
<dbReference type="EMBL" id="FNFM01000011">
    <property type="protein sequence ID" value="SDK70751.1"/>
    <property type="molecule type" value="Genomic_DNA"/>
</dbReference>